<evidence type="ECO:0000256" key="2">
    <source>
        <dbReference type="ARBA" id="ARBA00022692"/>
    </source>
</evidence>
<keyword evidence="3 5" id="KW-1133">Transmembrane helix</keyword>
<comment type="caution">
    <text evidence="7">The sequence shown here is derived from an EMBL/GenBank/DDBJ whole genome shotgun (WGS) entry which is preliminary data.</text>
</comment>
<dbReference type="RefSeq" id="WP_068408729.1">
    <property type="nucleotide sequence ID" value="NZ_JACSQR010000009.1"/>
</dbReference>
<keyword evidence="2 5" id="KW-0812">Transmembrane</keyword>
<dbReference type="GeneID" id="84653863"/>
<dbReference type="Proteomes" id="UP000606724">
    <property type="component" value="Unassembled WGS sequence"/>
</dbReference>
<comment type="subcellular location">
    <subcellularLocation>
        <location evidence="1">Membrane</location>
        <topology evidence="1">Multi-pass membrane protein</topology>
    </subcellularLocation>
</comment>
<dbReference type="Pfam" id="PF04138">
    <property type="entry name" value="GtrA_DPMS_TM"/>
    <property type="match status" value="1"/>
</dbReference>
<evidence type="ECO:0000259" key="6">
    <source>
        <dbReference type="Pfam" id="PF04138"/>
    </source>
</evidence>
<evidence type="ECO:0000313" key="7">
    <source>
        <dbReference type="EMBL" id="MBD7947356.1"/>
    </source>
</evidence>
<sequence>MNNTAETQSNAMQALWFLAVGASAALVHFLVLVSIVNFTTATPAWANVGAFLLAFMVSFFGHFYLTFKQSEYSDKSIQHNNNHIHKKKHLPALGKWFSSSAAGFIANQGLFVLGLRWFGEQYYIVIWLLVTGVITVMTFALGKFWAFKS</sequence>
<evidence type="ECO:0000256" key="5">
    <source>
        <dbReference type="SAM" id="Phobius"/>
    </source>
</evidence>
<organism evidence="7 8">
    <name type="scientific">Psychrobacter communis</name>
    <dbReference type="NCBI Taxonomy" id="2762238"/>
    <lineage>
        <taxon>Bacteria</taxon>
        <taxon>Pseudomonadati</taxon>
        <taxon>Pseudomonadota</taxon>
        <taxon>Gammaproteobacteria</taxon>
        <taxon>Moraxellales</taxon>
        <taxon>Moraxellaceae</taxon>
        <taxon>Psychrobacter</taxon>
    </lineage>
</organism>
<gene>
    <name evidence="7" type="ORF">H9653_04895</name>
</gene>
<evidence type="ECO:0000256" key="4">
    <source>
        <dbReference type="ARBA" id="ARBA00023136"/>
    </source>
</evidence>
<dbReference type="EMBL" id="JACSQR010000009">
    <property type="protein sequence ID" value="MBD7947356.1"/>
    <property type="molecule type" value="Genomic_DNA"/>
</dbReference>
<name>A0ABR8RHV1_9GAMM</name>
<dbReference type="InterPro" id="IPR007267">
    <property type="entry name" value="GtrA_DPMS_TM"/>
</dbReference>
<evidence type="ECO:0000256" key="1">
    <source>
        <dbReference type="ARBA" id="ARBA00004141"/>
    </source>
</evidence>
<protein>
    <submittedName>
        <fullName evidence="7">GtrA family protein</fullName>
    </submittedName>
</protein>
<evidence type="ECO:0000256" key="3">
    <source>
        <dbReference type="ARBA" id="ARBA00022989"/>
    </source>
</evidence>
<proteinExistence type="predicted"/>
<feature type="transmembrane region" description="Helical" evidence="5">
    <location>
        <begin position="96"/>
        <end position="118"/>
    </location>
</feature>
<feature type="transmembrane region" description="Helical" evidence="5">
    <location>
        <begin position="15"/>
        <end position="38"/>
    </location>
</feature>
<accession>A0ABR8RHV1</accession>
<evidence type="ECO:0000313" key="8">
    <source>
        <dbReference type="Proteomes" id="UP000606724"/>
    </source>
</evidence>
<keyword evidence="8" id="KW-1185">Reference proteome</keyword>
<feature type="transmembrane region" description="Helical" evidence="5">
    <location>
        <begin position="124"/>
        <end position="146"/>
    </location>
</feature>
<feature type="transmembrane region" description="Helical" evidence="5">
    <location>
        <begin position="44"/>
        <end position="65"/>
    </location>
</feature>
<feature type="domain" description="GtrA/DPMS transmembrane" evidence="6">
    <location>
        <begin position="17"/>
        <end position="147"/>
    </location>
</feature>
<reference evidence="7 8" key="1">
    <citation type="submission" date="2020-08" db="EMBL/GenBank/DDBJ databases">
        <title>A Genomic Blueprint of the Chicken Gut Microbiome.</title>
        <authorList>
            <person name="Gilroy R."/>
            <person name="Ravi A."/>
            <person name="Getino M."/>
            <person name="Pursley I."/>
            <person name="Horton D.L."/>
            <person name="Alikhan N.-F."/>
            <person name="Baker D."/>
            <person name="Gharbi K."/>
            <person name="Hall N."/>
            <person name="Watson M."/>
            <person name="Adriaenssens E.M."/>
            <person name="Foster-Nyarko E."/>
            <person name="Jarju S."/>
            <person name="Secka A."/>
            <person name="Antonio M."/>
            <person name="Oren A."/>
            <person name="Chaudhuri R."/>
            <person name="La Ragione R.M."/>
            <person name="Hildebrand F."/>
            <person name="Pallen M.J."/>
        </authorList>
    </citation>
    <scope>NUCLEOTIDE SEQUENCE [LARGE SCALE GENOMIC DNA]</scope>
    <source>
        <strain evidence="7 8">Sa4CVA2</strain>
    </source>
</reference>
<keyword evidence="4 5" id="KW-0472">Membrane</keyword>